<evidence type="ECO:0000259" key="6">
    <source>
        <dbReference type="SMART" id="SM00729"/>
    </source>
</evidence>
<keyword evidence="3" id="KW-0479">Metal-binding</keyword>
<accession>N9KQU3</accession>
<keyword evidence="2" id="KW-0949">S-adenosyl-L-methionine</keyword>
<evidence type="ECO:0000256" key="5">
    <source>
        <dbReference type="ARBA" id="ARBA00023014"/>
    </source>
</evidence>
<evidence type="ECO:0000256" key="4">
    <source>
        <dbReference type="ARBA" id="ARBA00023004"/>
    </source>
</evidence>
<dbReference type="SMART" id="SM00729">
    <property type="entry name" value="Elp3"/>
    <property type="match status" value="1"/>
</dbReference>
<dbReference type="EMBL" id="APRJ01000011">
    <property type="protein sequence ID" value="ENW86427.1"/>
    <property type="molecule type" value="Genomic_DNA"/>
</dbReference>
<feature type="domain" description="Elp3/MiaA/NifB-like radical SAM core" evidence="6">
    <location>
        <begin position="82"/>
        <end position="310"/>
    </location>
</feature>
<dbReference type="PATRIC" id="fig|1217709.3.peg.1434"/>
<dbReference type="PANTHER" id="PTHR21180">
    <property type="entry name" value="ENDONUCLEASE/EXONUCLEASE/PHOSPHATASE FAMILY DOMAIN-CONTAINING PROTEIN 1"/>
    <property type="match status" value="1"/>
</dbReference>
<dbReference type="GO" id="GO:0046872">
    <property type="term" value="F:metal ion binding"/>
    <property type="evidence" value="ECO:0007669"/>
    <property type="project" value="UniProtKB-KW"/>
</dbReference>
<name>N9KQU3_9GAMM</name>
<gene>
    <name evidence="7" type="ORF">F906_01482</name>
</gene>
<evidence type="ECO:0000313" key="8">
    <source>
        <dbReference type="Proteomes" id="UP000023774"/>
    </source>
</evidence>
<sequence length="446" mass="51057">MSLARQINYSAAIEDFIITFWSNLSELMSDRIREKLQILADAAKYDVSCSSSGSNRKNKDKGVGNTGNGICHSYTEDGRCVSLLKILFSNVCIFDCSYCVSRRSNDVKRAAFTVQEVVDLTMNFYRRNYIEGLFLSSGIFKSADHTMERMLQVVKKLRLEENFNGYIHLKTIPGASQEIITEAGLYVDRMSINLEMPTEAGLQKFAPEKTHAEVQKDLGIVRDRLIQLKDERKLIKTVPKFVPAGQTTQMVVGAHSETDQDIILMADRHYKEFKLKRVYFSGYIPINPEEKALPVVGSAPPLLRENRLYQSDWLMRFYEFSADEIVDDQHPNLDLDIDPKLSWALRHPEAFPVDINHADYKIILRVPGIGVRSAKKIVQARRFGQIHIDQLKRMGVAYNRAQHFIRCADTPKFKKDQQSHQIRQQILQSGQSKYQQQLSPQLGLAF</sequence>
<dbReference type="CDD" id="cd01335">
    <property type="entry name" value="Radical_SAM"/>
    <property type="match status" value="1"/>
</dbReference>
<dbReference type="SFLD" id="SFLDG01102">
    <property type="entry name" value="Uncharacterised_Radical_SAM_Su"/>
    <property type="match status" value="1"/>
</dbReference>
<protein>
    <recommendedName>
        <fullName evidence="6">Elp3/MiaA/NifB-like radical SAM core domain-containing protein</fullName>
    </recommendedName>
</protein>
<proteinExistence type="predicted"/>
<dbReference type="InterPro" id="IPR051675">
    <property type="entry name" value="Endo/Exo/Phosphatase_dom_1"/>
</dbReference>
<dbReference type="Proteomes" id="UP000023774">
    <property type="component" value="Unassembled WGS sequence"/>
</dbReference>
<dbReference type="Pfam" id="PF04055">
    <property type="entry name" value="Radical_SAM"/>
    <property type="match status" value="1"/>
</dbReference>
<dbReference type="InterPro" id="IPR006638">
    <property type="entry name" value="Elp3/MiaA/NifB-like_rSAM"/>
</dbReference>
<keyword evidence="5" id="KW-0411">Iron-sulfur</keyword>
<dbReference type="SFLD" id="SFLDS00029">
    <property type="entry name" value="Radical_SAM"/>
    <property type="match status" value="1"/>
</dbReference>
<dbReference type="InterPro" id="IPR007197">
    <property type="entry name" value="rSAM"/>
</dbReference>
<evidence type="ECO:0000313" key="7">
    <source>
        <dbReference type="EMBL" id="ENW86427.1"/>
    </source>
</evidence>
<dbReference type="InterPro" id="IPR058240">
    <property type="entry name" value="rSAM_sf"/>
</dbReference>
<evidence type="ECO:0000256" key="1">
    <source>
        <dbReference type="ARBA" id="ARBA00001966"/>
    </source>
</evidence>
<dbReference type="Gene3D" id="3.20.20.70">
    <property type="entry name" value="Aldolase class I"/>
    <property type="match status" value="1"/>
</dbReference>
<dbReference type="HOGENOM" id="CLU_033784_0_0_6"/>
<evidence type="ECO:0000256" key="2">
    <source>
        <dbReference type="ARBA" id="ARBA00022691"/>
    </source>
</evidence>
<dbReference type="InterPro" id="IPR010994">
    <property type="entry name" value="RuvA_2-like"/>
</dbReference>
<dbReference type="AlphaFoldDB" id="N9KQU3"/>
<keyword evidence="4" id="KW-0408">Iron</keyword>
<reference evidence="7 8" key="1">
    <citation type="submission" date="2013-02" db="EMBL/GenBank/DDBJ databases">
        <title>The Genome Sequence of Acinetobacter sp. NIPH 713.</title>
        <authorList>
            <consortium name="The Broad Institute Genome Sequencing Platform"/>
            <consortium name="The Broad Institute Genome Sequencing Center for Infectious Disease"/>
            <person name="Cerqueira G."/>
            <person name="Feldgarden M."/>
            <person name="Courvalin P."/>
            <person name="Perichon B."/>
            <person name="Grillot-Courvalin C."/>
            <person name="Clermont D."/>
            <person name="Rocha E."/>
            <person name="Yoon E.-J."/>
            <person name="Nemec A."/>
            <person name="Walker B."/>
            <person name="Young S.K."/>
            <person name="Zeng Q."/>
            <person name="Gargeya S."/>
            <person name="Fitzgerald M."/>
            <person name="Haas B."/>
            <person name="Abouelleil A."/>
            <person name="Alvarado L."/>
            <person name="Arachchi H.M."/>
            <person name="Berlin A.M."/>
            <person name="Chapman S.B."/>
            <person name="Dewar J."/>
            <person name="Goldberg J."/>
            <person name="Griggs A."/>
            <person name="Gujja S."/>
            <person name="Hansen M."/>
            <person name="Howarth C."/>
            <person name="Imamovic A."/>
            <person name="Larimer J."/>
            <person name="McCowan C."/>
            <person name="Murphy C."/>
            <person name="Neiman D."/>
            <person name="Pearson M."/>
            <person name="Priest M."/>
            <person name="Roberts A."/>
            <person name="Saif S."/>
            <person name="Shea T."/>
            <person name="Sisk P."/>
            <person name="Sykes S."/>
            <person name="Wortman J."/>
            <person name="Nusbaum C."/>
            <person name="Birren B."/>
        </authorList>
    </citation>
    <scope>NUCLEOTIDE SEQUENCE [LARGE SCALE GENOMIC DNA]</scope>
    <source>
        <strain evidence="7 8">NIPH 713</strain>
    </source>
</reference>
<dbReference type="SUPFAM" id="SSF47781">
    <property type="entry name" value="RuvA domain 2-like"/>
    <property type="match status" value="1"/>
</dbReference>
<dbReference type="InterPro" id="IPR023874">
    <property type="entry name" value="DNA_rSAM_put"/>
</dbReference>
<dbReference type="PANTHER" id="PTHR21180:SF9">
    <property type="entry name" value="TYPE II SECRETION SYSTEM PROTEIN K"/>
    <property type="match status" value="1"/>
</dbReference>
<dbReference type="GO" id="GO:0003824">
    <property type="term" value="F:catalytic activity"/>
    <property type="evidence" value="ECO:0007669"/>
    <property type="project" value="InterPro"/>
</dbReference>
<dbReference type="Gene3D" id="1.10.150.320">
    <property type="entry name" value="Photosystem II 12 kDa extrinsic protein"/>
    <property type="match status" value="1"/>
</dbReference>
<dbReference type="GO" id="GO:0051536">
    <property type="term" value="F:iron-sulfur cluster binding"/>
    <property type="evidence" value="ECO:0007669"/>
    <property type="project" value="UniProtKB-KW"/>
</dbReference>
<comment type="cofactor">
    <cofactor evidence="1">
        <name>[4Fe-4S] cluster</name>
        <dbReference type="ChEBI" id="CHEBI:49883"/>
    </cofactor>
</comment>
<comment type="caution">
    <text evidence="7">The sequence shown here is derived from an EMBL/GenBank/DDBJ whole genome shotgun (WGS) entry which is preliminary data.</text>
</comment>
<dbReference type="SUPFAM" id="SSF102114">
    <property type="entry name" value="Radical SAM enzymes"/>
    <property type="match status" value="1"/>
</dbReference>
<dbReference type="InterPro" id="IPR013785">
    <property type="entry name" value="Aldolase_TIM"/>
</dbReference>
<dbReference type="NCBIfam" id="TIGR03916">
    <property type="entry name" value="rSAM_link_UDG"/>
    <property type="match status" value="1"/>
</dbReference>
<organism evidence="7 8">
    <name type="scientific">Acinetobacter pseudolwoffii</name>
    <dbReference type="NCBI Taxonomy" id="2053287"/>
    <lineage>
        <taxon>Bacteria</taxon>
        <taxon>Pseudomonadati</taxon>
        <taxon>Pseudomonadota</taxon>
        <taxon>Gammaproteobacteria</taxon>
        <taxon>Moraxellales</taxon>
        <taxon>Moraxellaceae</taxon>
        <taxon>Acinetobacter</taxon>
    </lineage>
</organism>
<evidence type="ECO:0000256" key="3">
    <source>
        <dbReference type="ARBA" id="ARBA00022723"/>
    </source>
</evidence>
<keyword evidence="8" id="KW-1185">Reference proteome</keyword>